<dbReference type="Pfam" id="PF13174">
    <property type="entry name" value="TPR_6"/>
    <property type="match status" value="1"/>
</dbReference>
<dbReference type="InterPro" id="IPR011990">
    <property type="entry name" value="TPR-like_helical_dom_sf"/>
</dbReference>
<protein>
    <submittedName>
        <fullName evidence="1">Tetratricopeptide repeat protein</fullName>
    </submittedName>
</protein>
<dbReference type="EMBL" id="QPJS01000001">
    <property type="protein sequence ID" value="RCX05668.1"/>
    <property type="molecule type" value="Genomic_DNA"/>
</dbReference>
<evidence type="ECO:0000313" key="1">
    <source>
        <dbReference type="EMBL" id="RCX05668.1"/>
    </source>
</evidence>
<dbReference type="SUPFAM" id="SSF48452">
    <property type="entry name" value="TPR-like"/>
    <property type="match status" value="1"/>
</dbReference>
<reference evidence="1 2" key="1">
    <citation type="submission" date="2018-07" db="EMBL/GenBank/DDBJ databases">
        <title>Genomic Encyclopedia of Type Strains, Phase IV (KMG-IV): sequencing the most valuable type-strain genomes for metagenomic binning, comparative biology and taxonomic classification.</title>
        <authorList>
            <person name="Goeker M."/>
        </authorList>
    </citation>
    <scope>NUCLEOTIDE SEQUENCE [LARGE SCALE GENOMIC DNA]</scope>
    <source>
        <strain evidence="1 2">DSM 21410</strain>
    </source>
</reference>
<dbReference type="InterPro" id="IPR019734">
    <property type="entry name" value="TPR_rpt"/>
</dbReference>
<dbReference type="RefSeq" id="WP_114365933.1">
    <property type="nucleotide sequence ID" value="NZ_BHZF01000001.1"/>
</dbReference>
<gene>
    <name evidence="1" type="ORF">DES35_101956</name>
</gene>
<keyword evidence="2" id="KW-1185">Reference proteome</keyword>
<sequence>MKKLYRAALFLLLAVHWQCGGRSPQEGDTGLELSDLLEDIRQTENQLLATMPNADTALAARLIEKISLYTEALPYDTLSAQLMIKAANLFLLFPDMEVNALRQLQLVYTRFAGQNHAAQALFLSGMIYDNNLRQPQQAIKMWEQLIEQYPGHPLAAQAATLLKITDEDPSNDIELIEKWLNDPKNKTNQIQVQTE</sequence>
<dbReference type="Gene3D" id="1.25.40.10">
    <property type="entry name" value="Tetratricopeptide repeat domain"/>
    <property type="match status" value="1"/>
</dbReference>
<dbReference type="AlphaFoldDB" id="A0A369AB98"/>
<accession>A0A369AB98</accession>
<organism evidence="1 2">
    <name type="scientific">Schleiferia thermophila</name>
    <dbReference type="NCBI Taxonomy" id="884107"/>
    <lineage>
        <taxon>Bacteria</taxon>
        <taxon>Pseudomonadati</taxon>
        <taxon>Bacteroidota</taxon>
        <taxon>Flavobacteriia</taxon>
        <taxon>Flavobacteriales</taxon>
        <taxon>Schleiferiaceae</taxon>
        <taxon>Schleiferia</taxon>
    </lineage>
</organism>
<proteinExistence type="predicted"/>
<comment type="caution">
    <text evidence="1">The sequence shown here is derived from an EMBL/GenBank/DDBJ whole genome shotgun (WGS) entry which is preliminary data.</text>
</comment>
<dbReference type="Proteomes" id="UP000253517">
    <property type="component" value="Unassembled WGS sequence"/>
</dbReference>
<evidence type="ECO:0000313" key="2">
    <source>
        <dbReference type="Proteomes" id="UP000253517"/>
    </source>
</evidence>
<name>A0A369AB98_9FLAO</name>